<dbReference type="InterPro" id="IPR008979">
    <property type="entry name" value="Galactose-bd-like_sf"/>
</dbReference>
<evidence type="ECO:0000256" key="2">
    <source>
        <dbReference type="ARBA" id="ARBA00022618"/>
    </source>
</evidence>
<dbReference type="Proteomes" id="UP000078113">
    <property type="component" value="Unassembled WGS sequence"/>
</dbReference>
<evidence type="ECO:0000313" key="9">
    <source>
        <dbReference type="Proteomes" id="UP000078113"/>
    </source>
</evidence>
<keyword evidence="9" id="KW-1185">Reference proteome</keyword>
<accession>A0A8X7T3I9</accession>
<dbReference type="PANTHER" id="PTHR12936:SF0">
    <property type="entry name" value="ANAPHASE-PROMOTING COMPLEX SUBUNIT 10"/>
    <property type="match status" value="1"/>
</dbReference>
<evidence type="ECO:0000259" key="7">
    <source>
        <dbReference type="PROSITE" id="PS51284"/>
    </source>
</evidence>
<dbReference type="Pfam" id="PF03256">
    <property type="entry name" value="ANAPC10"/>
    <property type="match status" value="1"/>
</dbReference>
<dbReference type="AlphaFoldDB" id="A0A8X7T3I9"/>
<dbReference type="EMBL" id="LWDG02000260">
    <property type="protein sequence ID" value="KAE8267089.1"/>
    <property type="molecule type" value="Genomic_DNA"/>
</dbReference>
<reference evidence="8" key="1">
    <citation type="submission" date="2016-04" db="EMBL/GenBank/DDBJ databases">
        <authorList>
            <person name="Nguyen H.D."/>
            <person name="Samba Siva P."/>
            <person name="Cullis J."/>
            <person name="Levesque C.A."/>
            <person name="Hambleton S."/>
        </authorList>
    </citation>
    <scope>NUCLEOTIDE SEQUENCE</scope>
    <source>
        <strain evidence="8">DAOMC 236422</strain>
    </source>
</reference>
<evidence type="ECO:0000256" key="3">
    <source>
        <dbReference type="ARBA" id="ARBA00022776"/>
    </source>
</evidence>
<dbReference type="GO" id="GO:0051301">
    <property type="term" value="P:cell division"/>
    <property type="evidence" value="ECO:0007669"/>
    <property type="project" value="UniProtKB-KW"/>
</dbReference>
<dbReference type="GO" id="GO:0031145">
    <property type="term" value="P:anaphase-promoting complex-dependent catabolic process"/>
    <property type="evidence" value="ECO:0007669"/>
    <property type="project" value="InterPro"/>
</dbReference>
<keyword evidence="4" id="KW-0833">Ubl conjugation pathway</keyword>
<organism evidence="8 9">
    <name type="scientific">Tilletia walkeri</name>
    <dbReference type="NCBI Taxonomy" id="117179"/>
    <lineage>
        <taxon>Eukaryota</taxon>
        <taxon>Fungi</taxon>
        <taxon>Dikarya</taxon>
        <taxon>Basidiomycota</taxon>
        <taxon>Ustilaginomycotina</taxon>
        <taxon>Exobasidiomycetes</taxon>
        <taxon>Tilletiales</taxon>
        <taxon>Tilletiaceae</taxon>
        <taxon>Tilletia</taxon>
    </lineage>
</organism>
<feature type="domain" description="DOC" evidence="7">
    <location>
        <begin position="29"/>
        <end position="242"/>
    </location>
</feature>
<feature type="compositionally biased region" description="Acidic residues" evidence="6">
    <location>
        <begin position="261"/>
        <end position="273"/>
    </location>
</feature>
<protein>
    <recommendedName>
        <fullName evidence="7">DOC domain-containing protein</fullName>
    </recommendedName>
</protein>
<dbReference type="Gene3D" id="2.60.120.260">
    <property type="entry name" value="Galactose-binding domain-like"/>
    <property type="match status" value="1"/>
</dbReference>
<feature type="compositionally biased region" description="Low complexity" evidence="6">
    <location>
        <begin position="294"/>
        <end position="306"/>
    </location>
</feature>
<dbReference type="PANTHER" id="PTHR12936">
    <property type="entry name" value="ANAPHASE-PROMOTING COMPLEX 10"/>
    <property type="match status" value="1"/>
</dbReference>
<reference evidence="8" key="2">
    <citation type="journal article" date="2019" name="IMA Fungus">
        <title>Genome sequencing and comparison of five Tilletia species to identify candidate genes for the detection of regulated species infecting wheat.</title>
        <authorList>
            <person name="Nguyen H.D.T."/>
            <person name="Sultana T."/>
            <person name="Kesanakurti P."/>
            <person name="Hambleton S."/>
        </authorList>
    </citation>
    <scope>NUCLEOTIDE SEQUENCE</scope>
    <source>
        <strain evidence="8">DAOMC 236422</strain>
    </source>
</reference>
<sequence length="327" mass="35476">MATPASSYQRHAHPQYQSQPGMPQMPPAAPPTPSLATRLFDVRDLTTKADVGRQPGVKWSLSSHKPGNGVQDLLHPDISRLWQSDGTQPHFINIQFPKRTAITHVSIYLDHKLDDSYTPTKLLIKGGTYFHDLVDIRYRELTEPSGWKTFILVKSNARIPEEAELESYTVAGAPTSSAASTTATPLIPIHAWLLQICILGNHLNGKDTHVRGIYIFGPPTQLPAFLPGSQIPKFTGTLDDVLYGSKGMGKNRSRGRNGAQVDDDDDDDEDSDDGILTLSSQDDALLGVGGASGGMAAAVGRSSSSRTRQDDLLPPLSRNMMLGSSVR</sequence>
<feature type="region of interest" description="Disordered" evidence="6">
    <location>
        <begin position="246"/>
        <end position="327"/>
    </location>
</feature>
<dbReference type="InterPro" id="IPR016901">
    <property type="entry name" value="APC10/Doc1"/>
</dbReference>
<feature type="compositionally biased region" description="Pro residues" evidence="6">
    <location>
        <begin position="23"/>
        <end position="33"/>
    </location>
</feature>
<keyword evidence="5" id="KW-0131">Cell cycle</keyword>
<dbReference type="CDD" id="cd08366">
    <property type="entry name" value="APC10"/>
    <property type="match status" value="1"/>
</dbReference>
<evidence type="ECO:0000256" key="6">
    <source>
        <dbReference type="SAM" id="MobiDB-lite"/>
    </source>
</evidence>
<dbReference type="InterPro" id="IPR004939">
    <property type="entry name" value="APC_su10/DOC_dom"/>
</dbReference>
<evidence type="ECO:0000256" key="4">
    <source>
        <dbReference type="ARBA" id="ARBA00022786"/>
    </source>
</evidence>
<dbReference type="PROSITE" id="PS51284">
    <property type="entry name" value="DOC"/>
    <property type="match status" value="1"/>
</dbReference>
<comment type="caution">
    <text evidence="8">The sequence shown here is derived from an EMBL/GenBank/DDBJ whole genome shotgun (WGS) entry which is preliminary data.</text>
</comment>
<evidence type="ECO:0000256" key="1">
    <source>
        <dbReference type="ARBA" id="ARBA00006762"/>
    </source>
</evidence>
<feature type="region of interest" description="Disordered" evidence="6">
    <location>
        <begin position="1"/>
        <end position="35"/>
    </location>
</feature>
<keyword evidence="3" id="KW-0498">Mitosis</keyword>
<keyword evidence="2" id="KW-0132">Cell division</keyword>
<dbReference type="SMART" id="SM01337">
    <property type="entry name" value="APC10"/>
    <property type="match status" value="1"/>
</dbReference>
<dbReference type="GO" id="GO:0005680">
    <property type="term" value="C:anaphase-promoting complex"/>
    <property type="evidence" value="ECO:0007669"/>
    <property type="project" value="InterPro"/>
</dbReference>
<dbReference type="GO" id="GO:0070979">
    <property type="term" value="P:protein K11-linked ubiquitination"/>
    <property type="evidence" value="ECO:0007669"/>
    <property type="project" value="TreeGrafter"/>
</dbReference>
<comment type="similarity">
    <text evidence="1">Belongs to the APC10 family.</text>
</comment>
<evidence type="ECO:0000256" key="5">
    <source>
        <dbReference type="ARBA" id="ARBA00023306"/>
    </source>
</evidence>
<evidence type="ECO:0000313" key="8">
    <source>
        <dbReference type="EMBL" id="KAE8267089.1"/>
    </source>
</evidence>
<dbReference type="SUPFAM" id="SSF49785">
    <property type="entry name" value="Galactose-binding domain-like"/>
    <property type="match status" value="1"/>
</dbReference>
<gene>
    <name evidence="8" type="ORF">A4X09_0g5257</name>
</gene>
<name>A0A8X7T3I9_9BASI</name>
<proteinExistence type="inferred from homology"/>